<dbReference type="OrthoDB" id="9803943at2"/>
<dbReference type="Proteomes" id="UP000460715">
    <property type="component" value="Unassembled WGS sequence"/>
</dbReference>
<evidence type="ECO:0000313" key="2">
    <source>
        <dbReference type="EMBL" id="MXP64225.1"/>
    </source>
</evidence>
<proteinExistence type="predicted"/>
<reference evidence="2 3" key="1">
    <citation type="submission" date="2019-03" db="EMBL/GenBank/DDBJ databases">
        <title>Roseomonas sp. a novel Roseomonas species isolated from Sea whip Gorgonian.</title>
        <authorList>
            <person name="Li F."/>
            <person name="Pan X."/>
            <person name="Huang S."/>
            <person name="Li Z."/>
            <person name="Meng B."/>
        </authorList>
    </citation>
    <scope>NUCLEOTIDE SEQUENCE [LARGE SCALE GENOMIC DNA]</scope>
    <source>
        <strain evidence="2 3">M0104</strain>
    </source>
</reference>
<accession>A0A845BBL7</accession>
<dbReference type="SUPFAM" id="SSF47336">
    <property type="entry name" value="ACP-like"/>
    <property type="match status" value="1"/>
</dbReference>
<gene>
    <name evidence="2" type="ORF">E0493_12810</name>
</gene>
<dbReference type="InterPro" id="IPR036736">
    <property type="entry name" value="ACP-like_sf"/>
</dbReference>
<dbReference type="Pfam" id="PF00550">
    <property type="entry name" value="PP-binding"/>
    <property type="match status" value="1"/>
</dbReference>
<feature type="domain" description="Carrier" evidence="1">
    <location>
        <begin position="19"/>
        <end position="100"/>
    </location>
</feature>
<dbReference type="Gene3D" id="1.10.1200.10">
    <property type="entry name" value="ACP-like"/>
    <property type="match status" value="1"/>
</dbReference>
<dbReference type="PROSITE" id="PS50075">
    <property type="entry name" value="CARRIER"/>
    <property type="match status" value="1"/>
</dbReference>
<evidence type="ECO:0000259" key="1">
    <source>
        <dbReference type="PROSITE" id="PS50075"/>
    </source>
</evidence>
<name>A0A845BBL7_9PROT</name>
<dbReference type="NCBIfam" id="NF006617">
    <property type="entry name" value="PRK09184.1"/>
    <property type="match status" value="1"/>
</dbReference>
<dbReference type="AlphaFoldDB" id="A0A845BBL7"/>
<organism evidence="2 3">
    <name type="scientific">Teichococcus coralli</name>
    <dbReference type="NCBI Taxonomy" id="2545983"/>
    <lineage>
        <taxon>Bacteria</taxon>
        <taxon>Pseudomonadati</taxon>
        <taxon>Pseudomonadota</taxon>
        <taxon>Alphaproteobacteria</taxon>
        <taxon>Acetobacterales</taxon>
        <taxon>Roseomonadaceae</taxon>
        <taxon>Roseomonas</taxon>
    </lineage>
</organism>
<evidence type="ECO:0000313" key="3">
    <source>
        <dbReference type="Proteomes" id="UP000460715"/>
    </source>
</evidence>
<keyword evidence="3" id="KW-1185">Reference proteome</keyword>
<dbReference type="InterPro" id="IPR009081">
    <property type="entry name" value="PP-bd_ACP"/>
</dbReference>
<dbReference type="EMBL" id="SNVJ01000010">
    <property type="protein sequence ID" value="MXP64225.1"/>
    <property type="molecule type" value="Genomic_DNA"/>
</dbReference>
<sequence>MFRGPAPVQARRFCVSSQLAIEAEVAALIVEALHLETSADQIDPEAPLFGEGLGLDSIDALEIALAISRRYGFQLRSDDERNGQIFASLRNLSAHIEKHRQH</sequence>
<comment type="caution">
    <text evidence="2">The sequence shown here is derived from an EMBL/GenBank/DDBJ whole genome shotgun (WGS) entry which is preliminary data.</text>
</comment>
<protein>
    <submittedName>
        <fullName evidence="2">Acyl carrier protein</fullName>
    </submittedName>
</protein>